<dbReference type="AlphaFoldDB" id="A0A919BTH8"/>
<accession>A0A919BTH8</accession>
<protein>
    <submittedName>
        <fullName evidence="1">Uncharacterized protein</fullName>
    </submittedName>
</protein>
<sequence length="59" mass="6605">MHVVDESAIWPELTRTGTTIRVRVLADNGRTAEVQVEDCGVWARQGQIHHVPSSAVRLR</sequence>
<evidence type="ECO:0000313" key="2">
    <source>
        <dbReference type="Proteomes" id="UP000632849"/>
    </source>
</evidence>
<reference evidence="1" key="2">
    <citation type="submission" date="2020-09" db="EMBL/GenBank/DDBJ databases">
        <authorList>
            <person name="Sun Q."/>
            <person name="Ohkuma M."/>
        </authorList>
    </citation>
    <scope>NUCLEOTIDE SEQUENCE</scope>
    <source>
        <strain evidence="1">JCM 4122</strain>
    </source>
</reference>
<dbReference type="RefSeq" id="WP_190043573.1">
    <property type="nucleotide sequence ID" value="NZ_BNBE01000003.1"/>
</dbReference>
<gene>
    <name evidence="1" type="ORF">GCM10017667_55850</name>
</gene>
<keyword evidence="2" id="KW-1185">Reference proteome</keyword>
<dbReference type="EMBL" id="BNBE01000003">
    <property type="protein sequence ID" value="GHG15179.1"/>
    <property type="molecule type" value="Genomic_DNA"/>
</dbReference>
<reference evidence="1" key="1">
    <citation type="journal article" date="2014" name="Int. J. Syst. Evol. Microbiol.">
        <title>Complete genome sequence of Corynebacterium casei LMG S-19264T (=DSM 44701T), isolated from a smear-ripened cheese.</title>
        <authorList>
            <consortium name="US DOE Joint Genome Institute (JGI-PGF)"/>
            <person name="Walter F."/>
            <person name="Albersmeier A."/>
            <person name="Kalinowski J."/>
            <person name="Ruckert C."/>
        </authorList>
    </citation>
    <scope>NUCLEOTIDE SEQUENCE</scope>
    <source>
        <strain evidence="1">JCM 4122</strain>
    </source>
</reference>
<name>A0A919BTH8_STRFL</name>
<comment type="caution">
    <text evidence="1">The sequence shown here is derived from an EMBL/GenBank/DDBJ whole genome shotgun (WGS) entry which is preliminary data.</text>
</comment>
<proteinExistence type="predicted"/>
<dbReference type="Proteomes" id="UP000632849">
    <property type="component" value="Unassembled WGS sequence"/>
</dbReference>
<organism evidence="1 2">
    <name type="scientific">Streptomyces filamentosus</name>
    <name type="common">Streptomyces roseosporus</name>
    <dbReference type="NCBI Taxonomy" id="67294"/>
    <lineage>
        <taxon>Bacteria</taxon>
        <taxon>Bacillati</taxon>
        <taxon>Actinomycetota</taxon>
        <taxon>Actinomycetes</taxon>
        <taxon>Kitasatosporales</taxon>
        <taxon>Streptomycetaceae</taxon>
        <taxon>Streptomyces</taxon>
    </lineage>
</organism>
<evidence type="ECO:0000313" key="1">
    <source>
        <dbReference type="EMBL" id="GHG15179.1"/>
    </source>
</evidence>